<comment type="caution">
    <text evidence="2">The sequence shown here is derived from an EMBL/GenBank/DDBJ whole genome shotgun (WGS) entry which is preliminary data.</text>
</comment>
<dbReference type="VEuPathDB" id="FungiDB:PSHT_06527"/>
<keyword evidence="1" id="KW-0812">Transmembrane</keyword>
<keyword evidence="1" id="KW-0472">Membrane</keyword>
<keyword evidence="1" id="KW-1133">Transmembrane helix</keyword>
<gene>
    <name evidence="2" type="ORF">PSTT_05670</name>
</gene>
<reference evidence="2" key="1">
    <citation type="submission" date="2017-12" db="EMBL/GenBank/DDBJ databases">
        <title>Gene loss provides genomic basis for host adaptation in cereal stripe rust fungi.</title>
        <authorList>
            <person name="Xia C."/>
        </authorList>
    </citation>
    <scope>NUCLEOTIDE SEQUENCE [LARGE SCALE GENOMIC DNA]</scope>
    <source>
        <strain evidence="2">93-210</strain>
    </source>
</reference>
<evidence type="ECO:0000313" key="2">
    <source>
        <dbReference type="EMBL" id="POW10996.1"/>
    </source>
</evidence>
<organism evidence="2 3">
    <name type="scientific">Puccinia striiformis</name>
    <dbReference type="NCBI Taxonomy" id="27350"/>
    <lineage>
        <taxon>Eukaryota</taxon>
        <taxon>Fungi</taxon>
        <taxon>Dikarya</taxon>
        <taxon>Basidiomycota</taxon>
        <taxon>Pucciniomycotina</taxon>
        <taxon>Pucciniomycetes</taxon>
        <taxon>Pucciniales</taxon>
        <taxon>Pucciniaceae</taxon>
        <taxon>Puccinia</taxon>
    </lineage>
</organism>
<proteinExistence type="predicted"/>
<dbReference type="VEuPathDB" id="FungiDB:PSTT_05670"/>
<name>A0A2S4VN96_9BASI</name>
<dbReference type="Proteomes" id="UP000239156">
    <property type="component" value="Unassembled WGS sequence"/>
</dbReference>
<evidence type="ECO:0000313" key="3">
    <source>
        <dbReference type="Proteomes" id="UP000239156"/>
    </source>
</evidence>
<protein>
    <submittedName>
        <fullName evidence="2">Uncharacterized protein</fullName>
    </submittedName>
</protein>
<sequence length="177" mass="19894">MGCVEFKINSPIDCKGSRIAIHQLQPLQELHSAPYQSYAIDCNGLIALITLAAILLIITDRRINQGIHHPTDRNRSITLITLAAILSIITDWRINQGIHHPIDRNRSITLITLAAILSIITDRRINRVFALAAILSIVTDRTINQRIRRPIDHSCQPISYPIDCKRSEDSSTISSLY</sequence>
<dbReference type="EMBL" id="PKSL01000042">
    <property type="protein sequence ID" value="POW10996.1"/>
    <property type="molecule type" value="Genomic_DNA"/>
</dbReference>
<keyword evidence="3" id="KW-1185">Reference proteome</keyword>
<dbReference type="AlphaFoldDB" id="A0A2S4VN96"/>
<feature type="transmembrane region" description="Helical" evidence="1">
    <location>
        <begin position="35"/>
        <end position="57"/>
    </location>
</feature>
<accession>A0A2S4VN96</accession>
<evidence type="ECO:0000256" key="1">
    <source>
        <dbReference type="SAM" id="Phobius"/>
    </source>
</evidence>